<dbReference type="EMBL" id="ACFU01000006">
    <property type="protein sequence ID" value="EEF14526.1"/>
    <property type="molecule type" value="Genomic_DNA"/>
</dbReference>
<name>B9D0D0_CAMRE</name>
<dbReference type="Proteomes" id="UP000003082">
    <property type="component" value="Unassembled WGS sequence"/>
</dbReference>
<dbReference type="AlphaFoldDB" id="B9D0D0"/>
<accession>B9D0D0</accession>
<evidence type="ECO:0000313" key="1">
    <source>
        <dbReference type="EMBL" id="EEF14526.1"/>
    </source>
</evidence>
<gene>
    <name evidence="1" type="ORF">CAMRE0001_1130</name>
</gene>
<proteinExistence type="predicted"/>
<organism evidence="1 2">
    <name type="scientific">Campylobacter rectus RM3267</name>
    <dbReference type="NCBI Taxonomy" id="553218"/>
    <lineage>
        <taxon>Bacteria</taxon>
        <taxon>Pseudomonadati</taxon>
        <taxon>Campylobacterota</taxon>
        <taxon>Epsilonproteobacteria</taxon>
        <taxon>Campylobacterales</taxon>
        <taxon>Campylobacteraceae</taxon>
        <taxon>Campylobacter</taxon>
    </lineage>
</organism>
<comment type="caution">
    <text evidence="1">The sequence shown here is derived from an EMBL/GenBank/DDBJ whole genome shotgun (WGS) entry which is preliminary data.</text>
</comment>
<keyword evidence="2" id="KW-1185">Reference proteome</keyword>
<sequence>MSHSICGAFISASASKTSAAISVNIVFIKFALFEIYFLFLRKASVNLSGFVKFASQIAYERRAKFDADFK</sequence>
<dbReference type="STRING" id="553218.CAMRE0001_1130"/>
<reference evidence="1 2" key="1">
    <citation type="submission" date="2008-08" db="EMBL/GenBank/DDBJ databases">
        <authorList>
            <person name="Madupu R."/>
            <person name="Durkin A.S."/>
            <person name="Torralba M."/>
            <person name="Methe B."/>
            <person name="Sutton G.G."/>
            <person name="Strausberg R.L."/>
            <person name="Nelson K.E."/>
        </authorList>
    </citation>
    <scope>NUCLEOTIDE SEQUENCE [LARGE SCALE GENOMIC DNA]</scope>
    <source>
        <strain evidence="1 2">RM3267</strain>
    </source>
</reference>
<evidence type="ECO:0000313" key="2">
    <source>
        <dbReference type="Proteomes" id="UP000003082"/>
    </source>
</evidence>
<protein>
    <submittedName>
        <fullName evidence="1">Uncharacterized protein</fullName>
    </submittedName>
</protein>